<accession>R4XGF6</accession>
<evidence type="ECO:0000313" key="1">
    <source>
        <dbReference type="EMBL" id="CCG83569.1"/>
    </source>
</evidence>
<keyword evidence="2" id="KW-1185">Reference proteome</keyword>
<proteinExistence type="predicted"/>
<protein>
    <submittedName>
        <fullName evidence="1">Uncharacterized protein</fullName>
    </submittedName>
</protein>
<reference evidence="1 2" key="1">
    <citation type="journal article" date="2013" name="MBio">
        <title>Genome sequencing of the plant pathogen Taphrina deformans, the causal agent of peach leaf curl.</title>
        <authorList>
            <person name="Cisse O.H."/>
            <person name="Almeida J.M.G.C.F."/>
            <person name="Fonseca A."/>
            <person name="Kumar A.A."/>
            <person name="Salojaervi J."/>
            <person name="Overmyer K."/>
            <person name="Hauser P.M."/>
            <person name="Pagni M."/>
        </authorList>
    </citation>
    <scope>NUCLEOTIDE SEQUENCE [LARGE SCALE GENOMIC DNA]</scope>
    <source>
        <strain evidence="2">PYCC 5710 / ATCC 11124 / CBS 356.35 / IMI 108563 / JCM 9778 / NBRC 8474</strain>
    </source>
</reference>
<comment type="caution">
    <text evidence="1">The sequence shown here is derived from an EMBL/GenBank/DDBJ whole genome shotgun (WGS) entry which is preliminary data.</text>
</comment>
<name>R4XGF6_TAPDE</name>
<organism evidence="1 2">
    <name type="scientific">Taphrina deformans (strain PYCC 5710 / ATCC 11124 / CBS 356.35 / IMI 108563 / JCM 9778 / NBRC 8474)</name>
    <name type="common">Peach leaf curl fungus</name>
    <name type="synonym">Lalaria deformans</name>
    <dbReference type="NCBI Taxonomy" id="1097556"/>
    <lineage>
        <taxon>Eukaryota</taxon>
        <taxon>Fungi</taxon>
        <taxon>Dikarya</taxon>
        <taxon>Ascomycota</taxon>
        <taxon>Taphrinomycotina</taxon>
        <taxon>Taphrinomycetes</taxon>
        <taxon>Taphrinales</taxon>
        <taxon>Taphrinaceae</taxon>
        <taxon>Taphrina</taxon>
    </lineage>
</organism>
<dbReference type="Proteomes" id="UP000013776">
    <property type="component" value="Unassembled WGS sequence"/>
</dbReference>
<dbReference type="EMBL" id="CAHR02000159">
    <property type="protein sequence ID" value="CCG83569.1"/>
    <property type="molecule type" value="Genomic_DNA"/>
</dbReference>
<evidence type="ECO:0000313" key="2">
    <source>
        <dbReference type="Proteomes" id="UP000013776"/>
    </source>
</evidence>
<sequence length="227" mass="26324">MAALVEEYLPAYRPHDSEEDVHYGIDVLLSPQTGLALQCDKYRDYHTINNLPSGVIEILQYAQDNNPAQVIGVIAKDRFRLFQSDVQVTVKNKFRMTRAQGPLCIYSEFDYDGKHYVWRVKYKMQDHHEVLHNCVLLRDEKIVASFIPDSHARASGVNLLGQLFIACRAAQWPTVNIPTKDRVLEYIRYHAKDRHADMMLVSFVALWKKILKESLKREGISRVEMYA</sequence>
<dbReference type="AlphaFoldDB" id="R4XGF6"/>
<dbReference type="VEuPathDB" id="FungiDB:TAPDE_003800"/>
<gene>
    <name evidence="1" type="ORF">TAPDE_003800</name>
</gene>